<name>M7XBA8_9BACT</name>
<accession>M7XBA8</accession>
<dbReference type="InParanoid" id="M7XBA8"/>
<gene>
    <name evidence="1" type="ORF">C943_01822</name>
</gene>
<evidence type="ECO:0000313" key="2">
    <source>
        <dbReference type="Proteomes" id="UP000010953"/>
    </source>
</evidence>
<dbReference type="EMBL" id="AMZY02000017">
    <property type="protein sequence ID" value="EMS31863.1"/>
    <property type="molecule type" value="Genomic_DNA"/>
</dbReference>
<keyword evidence="2" id="KW-1185">Reference proteome</keyword>
<evidence type="ECO:0000313" key="1">
    <source>
        <dbReference type="EMBL" id="EMS31863.1"/>
    </source>
</evidence>
<proteinExistence type="predicted"/>
<reference evidence="1" key="1">
    <citation type="submission" date="2013-01" db="EMBL/GenBank/DDBJ databases">
        <title>Genome assembly of Mariniradius saccharolyticus AK6.</title>
        <authorList>
            <person name="Vaidya B."/>
            <person name="Khatri I."/>
            <person name="Tanuku N.R.S."/>
            <person name="Subramanian S."/>
            <person name="Pinnaka A."/>
        </authorList>
    </citation>
    <scope>NUCLEOTIDE SEQUENCE [LARGE SCALE GENOMIC DNA]</scope>
    <source>
        <strain evidence="1">AK6</strain>
    </source>
</reference>
<protein>
    <submittedName>
        <fullName evidence="1">Uncharacterized protein</fullName>
    </submittedName>
</protein>
<sequence>MKSVLFFKKDDLGFRLLQKLGLLLGKVKIQSITRAKG</sequence>
<dbReference type="Proteomes" id="UP000010953">
    <property type="component" value="Unassembled WGS sequence"/>
</dbReference>
<organism evidence="1 2">
    <name type="scientific">Mariniradius saccharolyticus AK6</name>
    <dbReference type="NCBI Taxonomy" id="1239962"/>
    <lineage>
        <taxon>Bacteria</taxon>
        <taxon>Pseudomonadati</taxon>
        <taxon>Bacteroidota</taxon>
        <taxon>Cytophagia</taxon>
        <taxon>Cytophagales</taxon>
        <taxon>Cyclobacteriaceae</taxon>
        <taxon>Mariniradius</taxon>
    </lineage>
</organism>
<dbReference type="STRING" id="1239962.C943_01822"/>
<dbReference type="AlphaFoldDB" id="M7XBA8"/>
<comment type="caution">
    <text evidence="1">The sequence shown here is derived from an EMBL/GenBank/DDBJ whole genome shotgun (WGS) entry which is preliminary data.</text>
</comment>